<reference evidence="2 3" key="1">
    <citation type="submission" date="2016-12" db="EMBL/GenBank/DDBJ databases">
        <title>Bacillus phylogenomics.</title>
        <authorList>
            <person name="Dunlap C."/>
        </authorList>
    </citation>
    <scope>NUCLEOTIDE SEQUENCE [LARGE SCALE GENOMIC DNA]</scope>
    <source>
        <strain evidence="2 3">NRRL B-41327</strain>
    </source>
</reference>
<feature type="region of interest" description="Disordered" evidence="1">
    <location>
        <begin position="30"/>
        <end position="59"/>
    </location>
</feature>
<gene>
    <name evidence="2" type="ORF">BTA31_16905</name>
</gene>
<evidence type="ECO:0008006" key="4">
    <source>
        <dbReference type="Google" id="ProtNLM"/>
    </source>
</evidence>
<name>A0ABX3I009_9BACI</name>
<evidence type="ECO:0000313" key="3">
    <source>
        <dbReference type="Proteomes" id="UP000187046"/>
    </source>
</evidence>
<organism evidence="2 3">
    <name type="scientific">Bacillus haynesii</name>
    <dbReference type="NCBI Taxonomy" id="1925021"/>
    <lineage>
        <taxon>Bacteria</taxon>
        <taxon>Bacillati</taxon>
        <taxon>Bacillota</taxon>
        <taxon>Bacilli</taxon>
        <taxon>Bacillales</taxon>
        <taxon>Bacillaceae</taxon>
        <taxon>Bacillus</taxon>
    </lineage>
</organism>
<evidence type="ECO:0000313" key="2">
    <source>
        <dbReference type="EMBL" id="OMI25768.1"/>
    </source>
</evidence>
<protein>
    <recommendedName>
        <fullName evidence="4">Dithiol-disulfide isomerase</fullName>
    </recommendedName>
</protein>
<proteinExistence type="predicted"/>
<dbReference type="EMBL" id="MRBL01000019">
    <property type="protein sequence ID" value="OMI25768.1"/>
    <property type="molecule type" value="Genomic_DNA"/>
</dbReference>
<comment type="caution">
    <text evidence="2">The sequence shown here is derived from an EMBL/GenBank/DDBJ whole genome shotgun (WGS) entry which is preliminary data.</text>
</comment>
<accession>A0ABX3I009</accession>
<evidence type="ECO:0000256" key="1">
    <source>
        <dbReference type="SAM" id="MobiDB-lite"/>
    </source>
</evidence>
<dbReference type="Proteomes" id="UP000187046">
    <property type="component" value="Unassembled WGS sequence"/>
</dbReference>
<keyword evidence="3" id="KW-1185">Reference proteome</keyword>
<sequence>MTGIYFITCVKPPRCLKLVFIIKEKLLSPVSSSRQEPEKKLKQRRKEGLVLNKPLPAMR</sequence>